<reference evidence="2 3" key="1">
    <citation type="journal article" date="2011" name="J. Bacteriol.">
        <title>Whole-genome shotgun sequencing of the sulfur-oxidizing chemoautotroph Tetrathiobacter kashmirensis.</title>
        <authorList>
            <person name="Ghosh W."/>
            <person name="George A."/>
            <person name="Agarwal A."/>
            <person name="Raj P."/>
            <person name="Alam M."/>
            <person name="Pyne P."/>
            <person name="Das Gupta S.K."/>
        </authorList>
    </citation>
    <scope>NUCLEOTIDE SEQUENCE [LARGE SCALE GENOMIC DNA]</scope>
    <source>
        <strain evidence="2 3">WT001</strain>
    </source>
</reference>
<dbReference type="KEGG" id="aka:TKWG_07690"/>
<dbReference type="STRING" id="1036672.TKWG_07690"/>
<evidence type="ECO:0000256" key="1">
    <source>
        <dbReference type="SAM" id="MobiDB-lite"/>
    </source>
</evidence>
<proteinExistence type="predicted"/>
<evidence type="ECO:0000313" key="2">
    <source>
        <dbReference type="EMBL" id="AFK61955.1"/>
    </source>
</evidence>
<protein>
    <recommendedName>
        <fullName evidence="4">CsbD family protein</fullName>
    </recommendedName>
</protein>
<name>I3UAB7_ADVKW</name>
<organism evidence="2 3">
    <name type="scientific">Advenella kashmirensis (strain DSM 17095 / LMG 22695 / WT001)</name>
    <name type="common">Tetrathiobacter kashmirensis</name>
    <dbReference type="NCBI Taxonomy" id="1036672"/>
    <lineage>
        <taxon>Bacteria</taxon>
        <taxon>Pseudomonadati</taxon>
        <taxon>Pseudomonadota</taxon>
        <taxon>Betaproteobacteria</taxon>
        <taxon>Burkholderiales</taxon>
        <taxon>Alcaligenaceae</taxon>
    </lineage>
</organism>
<dbReference type="EMBL" id="CP003555">
    <property type="protein sequence ID" value="AFK61955.1"/>
    <property type="molecule type" value="Genomic_DNA"/>
</dbReference>
<gene>
    <name evidence="2" type="ordered locus">TKWG_07690</name>
</gene>
<feature type="compositionally biased region" description="Basic and acidic residues" evidence="1">
    <location>
        <begin position="40"/>
        <end position="53"/>
    </location>
</feature>
<evidence type="ECO:0000313" key="3">
    <source>
        <dbReference type="Proteomes" id="UP000005267"/>
    </source>
</evidence>
<reference evidence="3" key="2">
    <citation type="journal article" date="2013" name="PLoS ONE">
        <title>Genome implosion elicits host-confinement in Alcaligenaceae: evidence from the comparative genomics of Tetrathiobacter kashmirensis, a pathogen in the making.</title>
        <authorList>
            <person name="Ghosh W."/>
            <person name="Alam M."/>
            <person name="Roy C."/>
            <person name="Pyne P."/>
            <person name="George A."/>
            <person name="Chakraborty R."/>
            <person name="Majumder S."/>
            <person name="Agarwal A."/>
            <person name="Chakraborty S."/>
            <person name="Majumdar S."/>
            <person name="Gupta S.K."/>
        </authorList>
    </citation>
    <scope>NUCLEOTIDE SEQUENCE [LARGE SCALE GENOMIC DNA]</scope>
    <source>
        <strain evidence="3">WT001</strain>
    </source>
</reference>
<feature type="region of interest" description="Disordered" evidence="1">
    <location>
        <begin position="40"/>
        <end position="59"/>
    </location>
</feature>
<accession>I3UAB7</accession>
<dbReference type="SUPFAM" id="SSF69047">
    <property type="entry name" value="Hypothetical protein YjbJ"/>
    <property type="match status" value="1"/>
</dbReference>
<dbReference type="Proteomes" id="UP000005267">
    <property type="component" value="Chromosome"/>
</dbReference>
<dbReference type="HOGENOM" id="CLU_135567_4_1_4"/>
<keyword evidence="3" id="KW-1185">Reference proteome</keyword>
<dbReference type="AlphaFoldDB" id="I3UAB7"/>
<dbReference type="Gene3D" id="1.10.1470.10">
    <property type="entry name" value="YjbJ"/>
    <property type="match status" value="1"/>
</dbReference>
<evidence type="ECO:0008006" key="4">
    <source>
        <dbReference type="Google" id="ProtNLM"/>
    </source>
</evidence>
<sequence>MGSNQGRHQANVGNLTDDDIAQINGDAQKLCGLLQETYGKSREDAQREVDHFWSRHGQP</sequence>
<dbReference type="InterPro" id="IPR036629">
    <property type="entry name" value="YjbJ_sf"/>
</dbReference>